<comment type="caution">
    <text evidence="2">The sequence shown here is derived from an EMBL/GenBank/DDBJ whole genome shotgun (WGS) entry which is preliminary data.</text>
</comment>
<keyword evidence="1" id="KW-0812">Transmembrane</keyword>
<organism evidence="2 4">
    <name type="scientific">Tritrichomonas musculus</name>
    <dbReference type="NCBI Taxonomy" id="1915356"/>
    <lineage>
        <taxon>Eukaryota</taxon>
        <taxon>Metamonada</taxon>
        <taxon>Parabasalia</taxon>
        <taxon>Tritrichomonadida</taxon>
        <taxon>Tritrichomonadidae</taxon>
        <taxon>Tritrichomonas</taxon>
    </lineage>
</organism>
<proteinExistence type="predicted"/>
<sequence length="361" mass="42558">MNQKKHNLFCTYSNTTDFVLGILIKVFIPITLINIFYFQYQYHQESKEKYFQGNIFLSYPKLSYASGIQNISLSNNSKTFSISIVFIFPNFRNKEEISEFKICLKSWKAVFPQSEIYTCFNQNGIQFYNEFINNLQNEEEEFRKIKQLPKIESDELGIIYIDDLFNKIYQVIKTDILCLIKSTAILPLEVREKIFFLSTFFSIKNQQFSAIGKRCALKLQLKNAEFNRSHLNSYLQSFYSRDLLRNINFIDNSIYSNDFIILSLKNNKLNIDDIPSFYFGMDRYDTWIPGWMDEQIPVVSLGDECSSYNIGSFHGYEYLSKLAENFEIAKFRGDKYKIASKLTIKIEDRKLINDTSIIAFY</sequence>
<protein>
    <submittedName>
        <fullName evidence="2">Uncharacterized protein</fullName>
    </submittedName>
</protein>
<evidence type="ECO:0000313" key="2">
    <source>
        <dbReference type="EMBL" id="KAK8834130.1"/>
    </source>
</evidence>
<evidence type="ECO:0000256" key="1">
    <source>
        <dbReference type="SAM" id="Phobius"/>
    </source>
</evidence>
<feature type="transmembrane region" description="Helical" evidence="1">
    <location>
        <begin position="18"/>
        <end position="40"/>
    </location>
</feature>
<keyword evidence="1" id="KW-0472">Membrane</keyword>
<dbReference type="EMBL" id="JAPFFF010000001">
    <property type="protein sequence ID" value="KAK8898753.1"/>
    <property type="molecule type" value="Genomic_DNA"/>
</dbReference>
<dbReference type="EMBL" id="JAPFFF010000495">
    <property type="protein sequence ID" value="KAK8834130.1"/>
    <property type="molecule type" value="Genomic_DNA"/>
</dbReference>
<dbReference type="Proteomes" id="UP001470230">
    <property type="component" value="Unassembled WGS sequence"/>
</dbReference>
<keyword evidence="4" id="KW-1185">Reference proteome</keyword>
<evidence type="ECO:0000313" key="4">
    <source>
        <dbReference type="Proteomes" id="UP001470230"/>
    </source>
</evidence>
<keyword evidence="1" id="KW-1133">Transmembrane helix</keyword>
<evidence type="ECO:0000313" key="3">
    <source>
        <dbReference type="EMBL" id="KAK8898753.1"/>
    </source>
</evidence>
<name>A0ABR2GJP2_9EUKA</name>
<accession>A0ABR2GJP2</accession>
<gene>
    <name evidence="3" type="ORF">M9Y10_001045</name>
    <name evidence="2" type="ORF">M9Y10_035786</name>
</gene>
<reference evidence="2 4" key="1">
    <citation type="submission" date="2024-04" db="EMBL/GenBank/DDBJ databases">
        <title>Tritrichomonas musculus Genome.</title>
        <authorList>
            <person name="Alves-Ferreira E."/>
            <person name="Grigg M."/>
            <person name="Lorenzi H."/>
            <person name="Galac M."/>
        </authorList>
    </citation>
    <scope>NUCLEOTIDE SEQUENCE [LARGE SCALE GENOMIC DNA]</scope>
    <source>
        <strain evidence="2 4">EAF2021</strain>
    </source>
</reference>